<dbReference type="EMBL" id="DXGG01000034">
    <property type="protein sequence ID" value="HIW86831.1"/>
    <property type="molecule type" value="Genomic_DNA"/>
</dbReference>
<reference evidence="1" key="1">
    <citation type="journal article" date="2021" name="PeerJ">
        <title>Extensive microbial diversity within the chicken gut microbiome revealed by metagenomics and culture.</title>
        <authorList>
            <person name="Gilroy R."/>
            <person name="Ravi A."/>
            <person name="Getino M."/>
            <person name="Pursley I."/>
            <person name="Horton D.L."/>
            <person name="Alikhan N.F."/>
            <person name="Baker D."/>
            <person name="Gharbi K."/>
            <person name="Hall N."/>
            <person name="Watson M."/>
            <person name="Adriaenssens E.M."/>
            <person name="Foster-Nyarko E."/>
            <person name="Jarju S."/>
            <person name="Secka A."/>
            <person name="Antonio M."/>
            <person name="Oren A."/>
            <person name="Chaudhuri R.R."/>
            <person name="La Ragione R."/>
            <person name="Hildebrand F."/>
            <person name="Pallen M.J."/>
        </authorList>
    </citation>
    <scope>NUCLEOTIDE SEQUENCE</scope>
    <source>
        <strain evidence="1">Gambia16-930</strain>
    </source>
</reference>
<accession>A0A9D1RHU1</accession>
<organism evidence="1 2">
    <name type="scientific">Candidatus Onthomorpha intestinigallinarum</name>
    <dbReference type="NCBI Taxonomy" id="2840880"/>
    <lineage>
        <taxon>Bacteria</taxon>
        <taxon>Pseudomonadati</taxon>
        <taxon>Bacteroidota</taxon>
        <taxon>Bacteroidia</taxon>
        <taxon>Bacteroidales</taxon>
        <taxon>Candidatus Onthomorpha</taxon>
    </lineage>
</organism>
<name>A0A9D1RHU1_9BACT</name>
<evidence type="ECO:0000313" key="1">
    <source>
        <dbReference type="EMBL" id="HIW86831.1"/>
    </source>
</evidence>
<dbReference type="Proteomes" id="UP000824267">
    <property type="component" value="Unassembled WGS sequence"/>
</dbReference>
<sequence>MKSNLNIIKLLELERYIPVMTRDELRLLEEGETGFGTKDIARWKKLLADRSKKMNDRFEAAYKRQEELCRQSKAKK</sequence>
<gene>
    <name evidence="1" type="ORF">IAC47_00945</name>
</gene>
<proteinExistence type="predicted"/>
<evidence type="ECO:0000313" key="2">
    <source>
        <dbReference type="Proteomes" id="UP000824267"/>
    </source>
</evidence>
<dbReference type="AlphaFoldDB" id="A0A9D1RHU1"/>
<comment type="caution">
    <text evidence="1">The sequence shown here is derived from an EMBL/GenBank/DDBJ whole genome shotgun (WGS) entry which is preliminary data.</text>
</comment>
<reference evidence="1" key="2">
    <citation type="submission" date="2021-04" db="EMBL/GenBank/DDBJ databases">
        <authorList>
            <person name="Gilroy R."/>
        </authorList>
    </citation>
    <scope>NUCLEOTIDE SEQUENCE</scope>
    <source>
        <strain evidence="1">Gambia16-930</strain>
    </source>
</reference>
<protein>
    <submittedName>
        <fullName evidence="1">Uncharacterized protein</fullName>
    </submittedName>
</protein>